<keyword evidence="2" id="KW-1185">Reference proteome</keyword>
<dbReference type="Proteomes" id="UP001147760">
    <property type="component" value="Unassembled WGS sequence"/>
</dbReference>
<name>A0A9X0BGU5_9EURO</name>
<comment type="caution">
    <text evidence="1">The sequence shown here is derived from an EMBL/GenBank/DDBJ whole genome shotgun (WGS) entry which is preliminary data.</text>
</comment>
<dbReference type="OrthoDB" id="3796275at2759"/>
<feature type="non-terminal residue" evidence="1">
    <location>
        <position position="1"/>
    </location>
</feature>
<evidence type="ECO:0000313" key="2">
    <source>
        <dbReference type="Proteomes" id="UP001147760"/>
    </source>
</evidence>
<dbReference type="EMBL" id="JAPWDO010000009">
    <property type="protein sequence ID" value="KAJ5457243.1"/>
    <property type="molecule type" value="Genomic_DNA"/>
</dbReference>
<organism evidence="1 2">
    <name type="scientific">Penicillium desertorum</name>
    <dbReference type="NCBI Taxonomy" id="1303715"/>
    <lineage>
        <taxon>Eukaryota</taxon>
        <taxon>Fungi</taxon>
        <taxon>Dikarya</taxon>
        <taxon>Ascomycota</taxon>
        <taxon>Pezizomycotina</taxon>
        <taxon>Eurotiomycetes</taxon>
        <taxon>Eurotiomycetidae</taxon>
        <taxon>Eurotiales</taxon>
        <taxon>Aspergillaceae</taxon>
        <taxon>Penicillium</taxon>
    </lineage>
</organism>
<sequence>PWVEAHNVERAGLEASKKPPGPGTWYMLDLRCKYGFLTNYDQTVFLRQVWNGHKWLIECSPIIGPEVFVSNEAGVQGRVENNIGHFLGAVFDAQAVNMCFAGFKATGRQYEGAPDTIMASKPDPQNGDIQHLRVVGEVKIPWVIEHNLNVAFREDHNIRHLLGQPIRYMYDLQCQYGFLTNYKETIFLRQINDGGIWVIEHSPIVRYQDNYIPSNPADPSSVPTLSTKQCFYFIGTISAGVGPIINPIPPSQSATSEDDYGI</sequence>
<dbReference type="AlphaFoldDB" id="A0A9X0BGU5"/>
<feature type="non-terminal residue" evidence="1">
    <location>
        <position position="262"/>
    </location>
</feature>
<protein>
    <submittedName>
        <fullName evidence="1">Uncharacterized protein</fullName>
    </submittedName>
</protein>
<gene>
    <name evidence="1" type="ORF">N7530_012517</name>
</gene>
<reference evidence="1" key="2">
    <citation type="journal article" date="2023" name="IMA Fungus">
        <title>Comparative genomic study of the Penicillium genus elucidates a diverse pangenome and 15 lateral gene transfer events.</title>
        <authorList>
            <person name="Petersen C."/>
            <person name="Sorensen T."/>
            <person name="Nielsen M.R."/>
            <person name="Sondergaard T.E."/>
            <person name="Sorensen J.L."/>
            <person name="Fitzpatrick D.A."/>
            <person name="Frisvad J.C."/>
            <person name="Nielsen K.L."/>
        </authorList>
    </citation>
    <scope>NUCLEOTIDE SEQUENCE</scope>
    <source>
        <strain evidence="1">IBT 17660</strain>
    </source>
</reference>
<proteinExistence type="predicted"/>
<evidence type="ECO:0000313" key="1">
    <source>
        <dbReference type="EMBL" id="KAJ5457243.1"/>
    </source>
</evidence>
<accession>A0A9X0BGU5</accession>
<reference evidence="1" key="1">
    <citation type="submission" date="2022-12" db="EMBL/GenBank/DDBJ databases">
        <authorList>
            <person name="Petersen C."/>
        </authorList>
    </citation>
    <scope>NUCLEOTIDE SEQUENCE</scope>
    <source>
        <strain evidence="1">IBT 17660</strain>
    </source>
</reference>